<dbReference type="EMBL" id="MRXX01000015">
    <property type="protein sequence ID" value="MBK4780434.1"/>
    <property type="molecule type" value="Genomic_DNA"/>
</dbReference>
<dbReference type="InterPro" id="IPR016181">
    <property type="entry name" value="Acyl_CoA_acyltransferase"/>
</dbReference>
<dbReference type="Proteomes" id="UP001138780">
    <property type="component" value="Unassembled WGS sequence"/>
</dbReference>
<dbReference type="EMBL" id="CP072329">
    <property type="protein sequence ID" value="QUB38111.1"/>
    <property type="molecule type" value="Genomic_DNA"/>
</dbReference>
<dbReference type="Gene3D" id="3.40.630.30">
    <property type="match status" value="1"/>
</dbReference>
<organism evidence="4 7">
    <name type="scientific">Streptococcus lactarius</name>
    <dbReference type="NCBI Taxonomy" id="684066"/>
    <lineage>
        <taxon>Bacteria</taxon>
        <taxon>Bacillati</taxon>
        <taxon>Bacillota</taxon>
        <taxon>Bacilli</taxon>
        <taxon>Lactobacillales</taxon>
        <taxon>Streptococcaceae</taxon>
        <taxon>Streptococcus</taxon>
    </lineage>
</organism>
<dbReference type="Proteomes" id="UP000676511">
    <property type="component" value="Chromosome"/>
</dbReference>
<dbReference type="PANTHER" id="PTHR43072">
    <property type="entry name" value="N-ACETYLTRANSFERASE"/>
    <property type="match status" value="1"/>
</dbReference>
<reference evidence="4" key="1">
    <citation type="submission" date="2016-12" db="EMBL/GenBank/DDBJ databases">
        <title>Draft genome of Streptococcus lactarius CCUG 66490T type strain.</title>
        <authorList>
            <person name="Salva-Serra F."/>
            <person name="Engstrom-Jakobsson H."/>
            <person name="Thorell K."/>
            <person name="Gomila M."/>
            <person name="Gonzales-Siles L."/>
            <person name="Busquets A."/>
            <person name="Jaen-Luchoro D."/>
            <person name="Karlsson R."/>
            <person name="Kristiansson E."/>
            <person name="Moore E."/>
        </authorList>
    </citation>
    <scope>NUCLEOTIDE SEQUENCE</scope>
    <source>
        <strain evidence="4">CCUG 66490</strain>
    </source>
</reference>
<keyword evidence="6" id="KW-1185">Reference proteome</keyword>
<reference evidence="5 6" key="2">
    <citation type="submission" date="2021-03" db="EMBL/GenBank/DDBJ databases">
        <title>Human Oral Microbial Genomes.</title>
        <authorList>
            <person name="Johnston C.D."/>
            <person name="Chen T."/>
            <person name="Dewhirst F.E."/>
        </authorList>
    </citation>
    <scope>NUCLEOTIDE SEQUENCE [LARGE SCALE GENOMIC DNA]</scope>
    <source>
        <strain evidence="5 6">CCUG 66490</strain>
    </source>
</reference>
<evidence type="ECO:0000256" key="1">
    <source>
        <dbReference type="ARBA" id="ARBA00022679"/>
    </source>
</evidence>
<dbReference type="InterPro" id="IPR000182">
    <property type="entry name" value="GNAT_dom"/>
</dbReference>
<dbReference type="PANTHER" id="PTHR43072:SF23">
    <property type="entry name" value="UPF0039 PROTEIN C11D3.02C"/>
    <property type="match status" value="1"/>
</dbReference>
<dbReference type="CDD" id="cd04301">
    <property type="entry name" value="NAT_SF"/>
    <property type="match status" value="1"/>
</dbReference>
<proteinExistence type="predicted"/>
<dbReference type="AlphaFoldDB" id="A0A9X0WR20"/>
<dbReference type="RefSeq" id="WP_200773319.1">
    <property type="nucleotide sequence ID" value="NZ_CP072329.1"/>
</dbReference>
<sequence>MMIRSAQLADAKAIRDIYQPYVTDTAITFEVDVPTVREFEKRITQTLAHFPYLVAEEEGVVVGYAYASTYYARAAYDWTVELSIYIYKEARGKGIGSALYDALEEELKARGFLRYLACIALPNEASIAMHEKRGYVQVAHFPKIGYKFDQWHDIVWMQKSLEGPTTFLKK</sequence>
<evidence type="ECO:0000256" key="2">
    <source>
        <dbReference type="ARBA" id="ARBA00023315"/>
    </source>
</evidence>
<evidence type="ECO:0000313" key="6">
    <source>
        <dbReference type="Proteomes" id="UP000676511"/>
    </source>
</evidence>
<protein>
    <submittedName>
        <fullName evidence="4 5">N-acetyltransferase</fullName>
    </submittedName>
</protein>
<dbReference type="Pfam" id="PF13420">
    <property type="entry name" value="Acetyltransf_4"/>
    <property type="match status" value="1"/>
</dbReference>
<evidence type="ECO:0000313" key="7">
    <source>
        <dbReference type="Proteomes" id="UP001138780"/>
    </source>
</evidence>
<feature type="domain" description="N-acetyltransferase" evidence="3">
    <location>
        <begin position="1"/>
        <end position="162"/>
    </location>
</feature>
<name>A0A9X0WR20_9STRE</name>
<keyword evidence="1" id="KW-0808">Transferase</keyword>
<gene>
    <name evidence="4" type="ORF">BTU61_09565</name>
    <name evidence="5" type="ORF">J4854_06025</name>
</gene>
<evidence type="ECO:0000313" key="4">
    <source>
        <dbReference type="EMBL" id="MBK4780434.1"/>
    </source>
</evidence>
<dbReference type="GO" id="GO:0016747">
    <property type="term" value="F:acyltransferase activity, transferring groups other than amino-acyl groups"/>
    <property type="evidence" value="ECO:0007669"/>
    <property type="project" value="InterPro"/>
</dbReference>
<accession>A0A9X0WR20</accession>
<dbReference type="SUPFAM" id="SSF55729">
    <property type="entry name" value="Acyl-CoA N-acyltransferases (Nat)"/>
    <property type="match status" value="1"/>
</dbReference>
<evidence type="ECO:0000313" key="5">
    <source>
        <dbReference type="EMBL" id="QUB38111.1"/>
    </source>
</evidence>
<evidence type="ECO:0000259" key="3">
    <source>
        <dbReference type="PROSITE" id="PS51186"/>
    </source>
</evidence>
<dbReference type="PROSITE" id="PS51186">
    <property type="entry name" value="GNAT"/>
    <property type="match status" value="1"/>
</dbReference>
<keyword evidence="2" id="KW-0012">Acyltransferase</keyword>